<comment type="caution">
    <text evidence="5">The sequence shown here is derived from an EMBL/GenBank/DDBJ whole genome shotgun (WGS) entry which is preliminary data.</text>
</comment>
<dbReference type="Gene3D" id="3.20.110.10">
    <property type="entry name" value="Glycoside hydrolase 38, N terminal domain"/>
    <property type="match status" value="1"/>
</dbReference>
<protein>
    <submittedName>
        <fullName evidence="5">Glycoside hydrolase</fullName>
    </submittedName>
</protein>
<reference evidence="5" key="1">
    <citation type="submission" date="2020-07" db="EMBL/GenBank/DDBJ databases">
        <title>Huge and variable diversity of episymbiotic CPR bacteria and DPANN archaea in groundwater ecosystems.</title>
        <authorList>
            <person name="He C.Y."/>
            <person name="Keren R."/>
            <person name="Whittaker M."/>
            <person name="Farag I.F."/>
            <person name="Doudna J."/>
            <person name="Cate J.H.D."/>
            <person name="Banfield J.F."/>
        </authorList>
    </citation>
    <scope>NUCLEOTIDE SEQUENCE</scope>
    <source>
        <strain evidence="5">NC_groundwater_672_Ag_B-0.1um_62_36</strain>
    </source>
</reference>
<accession>A0A932G1Z0</accession>
<dbReference type="GO" id="GO:0016787">
    <property type="term" value="F:hydrolase activity"/>
    <property type="evidence" value="ECO:0007669"/>
    <property type="project" value="UniProtKB-KW"/>
</dbReference>
<evidence type="ECO:0000256" key="1">
    <source>
        <dbReference type="ARBA" id="ARBA00006821"/>
    </source>
</evidence>
<evidence type="ECO:0000256" key="2">
    <source>
        <dbReference type="ARBA" id="ARBA00023277"/>
    </source>
</evidence>
<dbReference type="InterPro" id="IPR027291">
    <property type="entry name" value="Glyco_hydro_38_N_sf"/>
</dbReference>
<dbReference type="Pfam" id="PF03065">
    <property type="entry name" value="Glyco_hydro_57"/>
    <property type="match status" value="1"/>
</dbReference>
<feature type="domain" description="Glycoside hydrolase family 57 N-terminal" evidence="4">
    <location>
        <begin position="7"/>
        <end position="134"/>
    </location>
</feature>
<dbReference type="Proteomes" id="UP000769766">
    <property type="component" value="Unassembled WGS sequence"/>
</dbReference>
<keyword evidence="2 3" id="KW-0119">Carbohydrate metabolism</keyword>
<evidence type="ECO:0000256" key="3">
    <source>
        <dbReference type="RuleBase" id="RU361196"/>
    </source>
</evidence>
<dbReference type="GO" id="GO:0005975">
    <property type="term" value="P:carbohydrate metabolic process"/>
    <property type="evidence" value="ECO:0007669"/>
    <property type="project" value="InterPro"/>
</dbReference>
<feature type="non-terminal residue" evidence="5">
    <location>
        <position position="1"/>
    </location>
</feature>
<evidence type="ECO:0000259" key="4">
    <source>
        <dbReference type="Pfam" id="PF03065"/>
    </source>
</evidence>
<organism evidence="5 6">
    <name type="scientific">Tectimicrobiota bacterium</name>
    <dbReference type="NCBI Taxonomy" id="2528274"/>
    <lineage>
        <taxon>Bacteria</taxon>
        <taxon>Pseudomonadati</taxon>
        <taxon>Nitrospinota/Tectimicrobiota group</taxon>
        <taxon>Candidatus Tectimicrobiota</taxon>
    </lineage>
</organism>
<gene>
    <name evidence="5" type="ORF">HYY20_12805</name>
</gene>
<dbReference type="InterPro" id="IPR011330">
    <property type="entry name" value="Glyco_hydro/deAcase_b/a-brl"/>
</dbReference>
<comment type="similarity">
    <text evidence="1 3">Belongs to the glycosyl hydrolase 57 family.</text>
</comment>
<dbReference type="SUPFAM" id="SSF88713">
    <property type="entry name" value="Glycoside hydrolase/deacetylase"/>
    <property type="match status" value="1"/>
</dbReference>
<dbReference type="InterPro" id="IPR004300">
    <property type="entry name" value="Glyco_hydro_57_N"/>
</dbReference>
<evidence type="ECO:0000313" key="6">
    <source>
        <dbReference type="Proteomes" id="UP000769766"/>
    </source>
</evidence>
<sequence>LQADWPQALEEIKTGFAAGLLYPLYTTAHHTHALFLDDEELTEELRLNQEFLHDLLEAPRPRHPGFFFTECSVRAERLPALQRAGIEYVIFPHLNPRKARYTVSQPDYAYAYLPFRVGEGIVALPRHFQVSQEIWRPLTRIDPEKARYQGYLMGAYPVFDTEYRERRYLPCPITLEQGVEEYVGVLREALEAAPDGGLILYIQDLELMDFGDLALNVLREAWRRTLAETPHTVRFVTPDDVLGGLEPRQLPSVNFEGICWAPEIRPVLRYDGHYPPLEAGELHGIDAVPEIFPDHPFIFWEPGRPMVDLFTWILQAFGFPTTPGVSARILVEEGYQFLQFPPEKRLPLHLRLMKQADNWGWRPEEGRNKRPYLHGFLISDYLLLYLRLYPERLPAPRTAFPPRPFALFRRLPEVLFDSRFGYLDFGLKRYRDEKGLELSEAFAELTHARGARERATMHLDQAAQVIGQLKPFSSDLALWQELLVALREHCRYTFLSLDRLQRAWGKAPDVEFLVMAMYKYLYEIYPPRWPAILEEV</sequence>
<dbReference type="EMBL" id="JACPRF010000389">
    <property type="protein sequence ID" value="MBI2877750.1"/>
    <property type="molecule type" value="Genomic_DNA"/>
</dbReference>
<evidence type="ECO:0000313" key="5">
    <source>
        <dbReference type="EMBL" id="MBI2877750.1"/>
    </source>
</evidence>
<name>A0A932G1Z0_UNCTE</name>
<dbReference type="AlphaFoldDB" id="A0A932G1Z0"/>
<keyword evidence="5" id="KW-0378">Hydrolase</keyword>
<proteinExistence type="inferred from homology"/>